<reference evidence="1 2" key="1">
    <citation type="journal article" date="2022" name="bioRxiv">
        <title>Genomics of Preaxostyla Flagellates Illuminates Evolutionary Transitions and the Path Towards Mitochondrial Loss.</title>
        <authorList>
            <person name="Novak L.V.F."/>
            <person name="Treitli S.C."/>
            <person name="Pyrih J."/>
            <person name="Halakuc P."/>
            <person name="Pipaliya S.V."/>
            <person name="Vacek V."/>
            <person name="Brzon O."/>
            <person name="Soukal P."/>
            <person name="Eme L."/>
            <person name="Dacks J.B."/>
            <person name="Karnkowska A."/>
            <person name="Elias M."/>
            <person name="Hampl V."/>
        </authorList>
    </citation>
    <scope>NUCLEOTIDE SEQUENCE [LARGE SCALE GENOMIC DNA]</scope>
    <source>
        <strain evidence="1">NAU3</strain>
        <tissue evidence="1">Gut</tissue>
    </source>
</reference>
<keyword evidence="2" id="KW-1185">Reference proteome</keyword>
<comment type="caution">
    <text evidence="1">The sequence shown here is derived from an EMBL/GenBank/DDBJ whole genome shotgun (WGS) entry which is preliminary data.</text>
</comment>
<name>A0ABQ9Y9L9_9EUKA</name>
<dbReference type="EMBL" id="JARBJD010000023">
    <property type="protein sequence ID" value="KAK2960436.1"/>
    <property type="molecule type" value="Genomic_DNA"/>
</dbReference>
<evidence type="ECO:0008006" key="3">
    <source>
        <dbReference type="Google" id="ProtNLM"/>
    </source>
</evidence>
<accession>A0ABQ9Y9L9</accession>
<evidence type="ECO:0000313" key="2">
    <source>
        <dbReference type="Proteomes" id="UP001281761"/>
    </source>
</evidence>
<protein>
    <recommendedName>
        <fullName evidence="3">COMM domain-containing protein</fullName>
    </recommendedName>
</protein>
<gene>
    <name evidence="1" type="ORF">BLNAU_4653</name>
</gene>
<evidence type="ECO:0000313" key="1">
    <source>
        <dbReference type="EMBL" id="KAK2960436.1"/>
    </source>
</evidence>
<sequence length="104" mass="11540">MEDPSDIVDDIEITAQTGASGMKSGTWGRKLCGLNWRIDVPVPSGEGETETQNEPHAIVEALFSHLSENETEVFEKVHFRLHRDKLDEIVSSFSKASAFAKTHV</sequence>
<dbReference type="Proteomes" id="UP001281761">
    <property type="component" value="Unassembled WGS sequence"/>
</dbReference>
<proteinExistence type="predicted"/>
<organism evidence="1 2">
    <name type="scientific">Blattamonas nauphoetae</name>
    <dbReference type="NCBI Taxonomy" id="2049346"/>
    <lineage>
        <taxon>Eukaryota</taxon>
        <taxon>Metamonada</taxon>
        <taxon>Preaxostyla</taxon>
        <taxon>Oxymonadida</taxon>
        <taxon>Blattamonas</taxon>
    </lineage>
</organism>